<evidence type="ECO:0000256" key="10">
    <source>
        <dbReference type="PIRSR" id="PIRSR614732-1"/>
    </source>
</evidence>
<feature type="active site" description="Proton donor" evidence="9">
    <location>
        <position position="72"/>
    </location>
</feature>
<feature type="binding site" evidence="9 11">
    <location>
        <position position="199"/>
    </location>
    <ligand>
        <name>substrate</name>
    </ligand>
</feature>
<feature type="binding site" evidence="9 11">
    <location>
        <position position="129"/>
    </location>
    <ligand>
        <name>substrate</name>
    </ligand>
</feature>
<dbReference type="SUPFAM" id="SSF51366">
    <property type="entry name" value="Ribulose-phoshate binding barrel"/>
    <property type="match status" value="1"/>
</dbReference>
<gene>
    <name evidence="9 14" type="primary">pyrF</name>
    <name evidence="14" type="ORF">PZ740_12775</name>
</gene>
<evidence type="ECO:0000256" key="11">
    <source>
        <dbReference type="PIRSR" id="PIRSR614732-2"/>
    </source>
</evidence>
<comment type="function">
    <text evidence="1 9">Catalyzes the decarboxylation of orotidine 5'-monophosphate (OMP) to uridine 5'-monophosphate (UMP).</text>
</comment>
<dbReference type="Pfam" id="PF00215">
    <property type="entry name" value="OMPdecase"/>
    <property type="match status" value="1"/>
</dbReference>
<evidence type="ECO:0000256" key="7">
    <source>
        <dbReference type="ARBA" id="ARBA00049157"/>
    </source>
</evidence>
<dbReference type="PROSITE" id="PS00156">
    <property type="entry name" value="OMPDECASE"/>
    <property type="match status" value="1"/>
</dbReference>
<evidence type="ECO:0000256" key="8">
    <source>
        <dbReference type="ARBA" id="ARBA00061012"/>
    </source>
</evidence>
<keyword evidence="4 9" id="KW-0210">Decarboxylase</keyword>
<accession>A0AAP3XT63</accession>
<dbReference type="RefSeq" id="WP_327789671.1">
    <property type="nucleotide sequence ID" value="NZ_JARGEQ010000126.1"/>
</dbReference>
<name>A0AAP3XT63_9PROT</name>
<evidence type="ECO:0000256" key="5">
    <source>
        <dbReference type="ARBA" id="ARBA00022975"/>
    </source>
</evidence>
<comment type="pathway">
    <text evidence="2 9 12">Pyrimidine metabolism; UMP biosynthesis via de novo pathway; UMP from orotate: step 2/2.</text>
</comment>
<evidence type="ECO:0000256" key="4">
    <source>
        <dbReference type="ARBA" id="ARBA00022793"/>
    </source>
</evidence>
<dbReference type="GO" id="GO:0005829">
    <property type="term" value="C:cytosol"/>
    <property type="evidence" value="ECO:0007669"/>
    <property type="project" value="TreeGrafter"/>
</dbReference>
<dbReference type="InterPro" id="IPR018089">
    <property type="entry name" value="OMPdecase_AS"/>
</dbReference>
<feature type="domain" description="Orotidine 5'-phosphate decarboxylase" evidence="13">
    <location>
        <begin position="15"/>
        <end position="235"/>
    </location>
</feature>
<proteinExistence type="inferred from homology"/>
<comment type="subunit">
    <text evidence="3 9">Homodimer.</text>
</comment>
<evidence type="ECO:0000313" key="15">
    <source>
        <dbReference type="Proteomes" id="UP001301140"/>
    </source>
</evidence>
<feature type="active site" description="For OMPdecase activity" evidence="10">
    <location>
        <position position="70"/>
    </location>
</feature>
<dbReference type="SMART" id="SM00934">
    <property type="entry name" value="OMPdecase"/>
    <property type="match status" value="1"/>
</dbReference>
<evidence type="ECO:0000256" key="3">
    <source>
        <dbReference type="ARBA" id="ARBA00011738"/>
    </source>
</evidence>
<evidence type="ECO:0000256" key="1">
    <source>
        <dbReference type="ARBA" id="ARBA00002356"/>
    </source>
</evidence>
<feature type="binding site" evidence="9 11">
    <location>
        <position position="219"/>
    </location>
    <ligand>
        <name>substrate</name>
    </ligand>
</feature>
<dbReference type="GO" id="GO:0004590">
    <property type="term" value="F:orotidine-5'-phosphate decarboxylase activity"/>
    <property type="evidence" value="ECO:0007669"/>
    <property type="project" value="UniProtKB-UniRule"/>
</dbReference>
<dbReference type="Proteomes" id="UP001301140">
    <property type="component" value="Unassembled WGS sequence"/>
</dbReference>
<dbReference type="EMBL" id="JARGEQ010000126">
    <property type="protein sequence ID" value="MDF1587252.1"/>
    <property type="molecule type" value="Genomic_DNA"/>
</dbReference>
<feature type="binding site" evidence="9 11">
    <location>
        <position position="43"/>
    </location>
    <ligand>
        <name>substrate</name>
    </ligand>
</feature>
<dbReference type="PANTHER" id="PTHR32119:SF2">
    <property type="entry name" value="OROTIDINE 5'-PHOSPHATE DECARBOXYLASE"/>
    <property type="match status" value="1"/>
</dbReference>
<evidence type="ECO:0000259" key="13">
    <source>
        <dbReference type="SMART" id="SM00934"/>
    </source>
</evidence>
<dbReference type="HAMAP" id="MF_01200_B">
    <property type="entry name" value="OMPdecase_type1_B"/>
    <property type="match status" value="1"/>
</dbReference>
<comment type="catalytic activity">
    <reaction evidence="7 9 12">
        <text>orotidine 5'-phosphate + H(+) = UMP + CO2</text>
        <dbReference type="Rhea" id="RHEA:11596"/>
        <dbReference type="ChEBI" id="CHEBI:15378"/>
        <dbReference type="ChEBI" id="CHEBI:16526"/>
        <dbReference type="ChEBI" id="CHEBI:57538"/>
        <dbReference type="ChEBI" id="CHEBI:57865"/>
        <dbReference type="EC" id="4.1.1.23"/>
    </reaction>
</comment>
<dbReference type="FunFam" id="3.20.20.70:FF:000015">
    <property type="entry name" value="Orotidine 5'-phosphate decarboxylase"/>
    <property type="match status" value="1"/>
</dbReference>
<organism evidence="14 15">
    <name type="scientific">Marinimicrococcus flavescens</name>
    <dbReference type="NCBI Taxonomy" id="3031815"/>
    <lineage>
        <taxon>Bacteria</taxon>
        <taxon>Pseudomonadati</taxon>
        <taxon>Pseudomonadota</taxon>
        <taxon>Alphaproteobacteria</taxon>
        <taxon>Geminicoccales</taxon>
        <taxon>Geminicoccaceae</taxon>
        <taxon>Marinimicrococcus</taxon>
    </lineage>
</organism>
<evidence type="ECO:0000256" key="12">
    <source>
        <dbReference type="RuleBase" id="RU000512"/>
    </source>
</evidence>
<dbReference type="GO" id="GO:0044205">
    <property type="term" value="P:'de novo' UMP biosynthetic process"/>
    <property type="evidence" value="ECO:0007669"/>
    <property type="project" value="UniProtKB-UniRule"/>
</dbReference>
<evidence type="ECO:0000256" key="9">
    <source>
        <dbReference type="HAMAP-Rule" id="MF_01200"/>
    </source>
</evidence>
<dbReference type="InterPro" id="IPR013785">
    <property type="entry name" value="Aldolase_TIM"/>
</dbReference>
<comment type="similarity">
    <text evidence="8 9">Belongs to the OMP decarboxylase family. Type 1 subfamily.</text>
</comment>
<keyword evidence="6 9" id="KW-0456">Lyase</keyword>
<feature type="binding site" evidence="9 11">
    <location>
        <position position="190"/>
    </location>
    <ligand>
        <name>substrate</name>
    </ligand>
</feature>
<evidence type="ECO:0000256" key="6">
    <source>
        <dbReference type="ARBA" id="ARBA00023239"/>
    </source>
</evidence>
<dbReference type="Gene3D" id="3.20.20.70">
    <property type="entry name" value="Aldolase class I"/>
    <property type="match status" value="1"/>
</dbReference>
<dbReference type="EC" id="4.1.1.23" evidence="9"/>
<feature type="active site" description="For OMPdecase activity" evidence="10">
    <location>
        <position position="72"/>
    </location>
</feature>
<dbReference type="NCBIfam" id="NF001273">
    <property type="entry name" value="PRK00230.1"/>
    <property type="match status" value="1"/>
</dbReference>
<keyword evidence="15" id="KW-1185">Reference proteome</keyword>
<keyword evidence="5 9" id="KW-0665">Pyrimidine biosynthesis</keyword>
<reference evidence="14 15" key="1">
    <citation type="submission" date="2023-03" db="EMBL/GenBank/DDBJ databases">
        <title>YIM 152171 draft genome.</title>
        <authorList>
            <person name="Yang Z."/>
        </authorList>
    </citation>
    <scope>NUCLEOTIDE SEQUENCE [LARGE SCALE GENOMIC DNA]</scope>
    <source>
        <strain evidence="14 15">YIM 152171</strain>
    </source>
</reference>
<dbReference type="CDD" id="cd04725">
    <property type="entry name" value="OMP_decarboxylase_like"/>
    <property type="match status" value="1"/>
</dbReference>
<dbReference type="InterPro" id="IPR001754">
    <property type="entry name" value="OMPdeCOase_dom"/>
</dbReference>
<comment type="caution">
    <text evidence="14">The sequence shown here is derived from an EMBL/GenBank/DDBJ whole genome shotgun (WGS) entry which is preliminary data.</text>
</comment>
<feature type="binding site" evidence="9 11">
    <location>
        <position position="220"/>
    </location>
    <ligand>
        <name>substrate</name>
    </ligand>
</feature>
<dbReference type="InterPro" id="IPR047596">
    <property type="entry name" value="OMPdecase_bac"/>
</dbReference>
<dbReference type="AlphaFoldDB" id="A0AAP3XT63"/>
<dbReference type="NCBIfam" id="TIGR01740">
    <property type="entry name" value="pyrF"/>
    <property type="match status" value="1"/>
</dbReference>
<dbReference type="PANTHER" id="PTHR32119">
    <property type="entry name" value="OROTIDINE 5'-PHOSPHATE DECARBOXYLASE"/>
    <property type="match status" value="1"/>
</dbReference>
<sequence length="241" mass="23971">MIDPTGRRTVTFANPIFCAVDRPDVTGAASLARSLDGLVGGIKLGLEFVTANGPDGVRKVAAAGLPIFLDLKFHDIPNTVAGAVRSSMDLGTAMLTLHASGGPAMMRAAAEAAGSAEKRPWVLAVTVLTSLDGADLEATGVASDPMAQAVRLARLAAECGLDGAVCSPREIAAIRAACGPGFKLVVPGIRPAGTAAGDQKRVMTAAEALGAGADVLVIGRPITEAADPRAAAAAIGAGIGA</sequence>
<dbReference type="InterPro" id="IPR014732">
    <property type="entry name" value="OMPdecase"/>
</dbReference>
<protein>
    <recommendedName>
        <fullName evidence="9">Orotidine 5'-phosphate decarboxylase</fullName>
        <ecNumber evidence="9">4.1.1.23</ecNumber>
    </recommendedName>
    <alternativeName>
        <fullName evidence="9">OMP decarboxylase</fullName>
        <shortName evidence="9">OMPDCase</shortName>
        <shortName evidence="9">OMPdecase</shortName>
    </alternativeName>
</protein>
<dbReference type="GO" id="GO:0006207">
    <property type="term" value="P:'de novo' pyrimidine nucleobase biosynthetic process"/>
    <property type="evidence" value="ECO:0007669"/>
    <property type="project" value="InterPro"/>
</dbReference>
<evidence type="ECO:0000313" key="14">
    <source>
        <dbReference type="EMBL" id="MDF1587252.1"/>
    </source>
</evidence>
<feature type="active site" description="For OMPdecase activity" evidence="10">
    <location>
        <position position="75"/>
    </location>
</feature>
<feature type="binding site" evidence="9">
    <location>
        <begin position="70"/>
        <end position="79"/>
    </location>
    <ligand>
        <name>substrate</name>
    </ligand>
</feature>
<dbReference type="InterPro" id="IPR011060">
    <property type="entry name" value="RibuloseP-bd_barrel"/>
</dbReference>
<feature type="binding site" evidence="9 11">
    <location>
        <position position="21"/>
    </location>
    <ligand>
        <name>substrate</name>
    </ligand>
</feature>
<evidence type="ECO:0000256" key="2">
    <source>
        <dbReference type="ARBA" id="ARBA00004861"/>
    </source>
</evidence>